<keyword evidence="1" id="KW-0732">Signal</keyword>
<dbReference type="KEGG" id="rha:RHA1_ro06253"/>
<evidence type="ECO:0000313" key="4">
    <source>
        <dbReference type="Proteomes" id="UP000008710"/>
    </source>
</evidence>
<dbReference type="HOGENOM" id="CLU_044200_0_0_11"/>
<name>Q0S356_RHOJR</name>
<protein>
    <recommendedName>
        <fullName evidence="2">M23ase beta-sheet core domain-containing protein</fullName>
    </recommendedName>
</protein>
<evidence type="ECO:0000313" key="3">
    <source>
        <dbReference type="EMBL" id="ABG98030.1"/>
    </source>
</evidence>
<evidence type="ECO:0000259" key="2">
    <source>
        <dbReference type="Pfam" id="PF01551"/>
    </source>
</evidence>
<reference evidence="4" key="1">
    <citation type="journal article" date="2006" name="Proc. Natl. Acad. Sci. U.S.A.">
        <title>The complete genome of Rhodococcus sp. RHA1 provides insights into a catabolic powerhouse.</title>
        <authorList>
            <person name="McLeod M.P."/>
            <person name="Warren R.L."/>
            <person name="Hsiao W.W.L."/>
            <person name="Araki N."/>
            <person name="Myhre M."/>
            <person name="Fernandes C."/>
            <person name="Miyazawa D."/>
            <person name="Wong W."/>
            <person name="Lillquist A.L."/>
            <person name="Wang D."/>
            <person name="Dosanjh M."/>
            <person name="Hara H."/>
            <person name="Petrescu A."/>
            <person name="Morin R.D."/>
            <person name="Yang G."/>
            <person name="Stott J.M."/>
            <person name="Schein J.E."/>
            <person name="Shin H."/>
            <person name="Smailus D."/>
            <person name="Siddiqui A.S."/>
            <person name="Marra M.A."/>
            <person name="Jones S.J.M."/>
            <person name="Holt R."/>
            <person name="Brinkman F.S.L."/>
            <person name="Miyauchi K."/>
            <person name="Fukuda M."/>
            <person name="Davies J.E."/>
            <person name="Mohn W.W."/>
            <person name="Eltis L.D."/>
        </authorList>
    </citation>
    <scope>NUCLEOTIDE SEQUENCE [LARGE SCALE GENOMIC DNA]</scope>
    <source>
        <strain evidence="4">RHA1</strain>
    </source>
</reference>
<dbReference type="PROSITE" id="PS51257">
    <property type="entry name" value="PROKAR_LIPOPROTEIN"/>
    <property type="match status" value="1"/>
</dbReference>
<dbReference type="OrthoDB" id="9809488at2"/>
<evidence type="ECO:0000256" key="1">
    <source>
        <dbReference type="SAM" id="SignalP"/>
    </source>
</evidence>
<accession>Q0S356</accession>
<feature type="signal peptide" evidence="1">
    <location>
        <begin position="1"/>
        <end position="32"/>
    </location>
</feature>
<dbReference type="Pfam" id="PF01551">
    <property type="entry name" value="Peptidase_M23"/>
    <property type="match status" value="1"/>
</dbReference>
<dbReference type="AlphaFoldDB" id="Q0S356"/>
<feature type="chain" id="PRO_5039733524" description="M23ase beta-sheet core domain-containing protein" evidence="1">
    <location>
        <begin position="33"/>
        <end position="433"/>
    </location>
</feature>
<dbReference type="PANTHER" id="PTHR21666:SF270">
    <property type="entry name" value="MUREIN HYDROLASE ACTIVATOR ENVC"/>
    <property type="match status" value="1"/>
</dbReference>
<feature type="domain" description="M23ase beta-sheet core" evidence="2">
    <location>
        <begin position="288"/>
        <end position="384"/>
    </location>
</feature>
<proteinExistence type="predicted"/>
<dbReference type="Proteomes" id="UP000008710">
    <property type="component" value="Chromosome"/>
</dbReference>
<dbReference type="PANTHER" id="PTHR21666">
    <property type="entry name" value="PEPTIDASE-RELATED"/>
    <property type="match status" value="1"/>
</dbReference>
<dbReference type="InterPro" id="IPR050570">
    <property type="entry name" value="Cell_wall_metabolism_enzyme"/>
</dbReference>
<dbReference type="InterPro" id="IPR011055">
    <property type="entry name" value="Dup_hybrid_motif"/>
</dbReference>
<dbReference type="InterPro" id="IPR016047">
    <property type="entry name" value="M23ase_b-sheet_dom"/>
</dbReference>
<dbReference type="eggNOG" id="COG0739">
    <property type="taxonomic scope" value="Bacteria"/>
</dbReference>
<sequence>MFRIGNVTGSPRRRRSLAASIAVLGICATTVACGTSDASGSDSPEWGTEWSSAERLSSTAELDGPSPVALSIPFAPSPVAATDGRNHLTFEVHVTNTAAVPLVVQRVQIDSADGADGVLANYEGASVAANMNLVGDNATPTDRLQPAQLGVFFVDVALDEATPVPDGVQATVSVRAQGTPPPDQPIPGLAGMVDESGGPVPATLDTSVTIPVFDGTVPVIGPPLRGDGWAAMEGCCADNTHHRRGVWSVDGRLLNFERYAIDFLGVDREGYAYRGDNTKENYVGYRADVVAVADAEVVSVLDGQEENVIGEPQPERNLTEATGNHIVLDLGNGVYAFYGHFVPGSIAVKEGDRAEKGAMLGQLGNSGQSTAPHLHFHLMDNTNPALAESVPFEFDAFDLAGHATLDDVTYLPTPEPRTDEMPLSQTVIDFAGE</sequence>
<dbReference type="GO" id="GO:0004222">
    <property type="term" value="F:metalloendopeptidase activity"/>
    <property type="evidence" value="ECO:0007669"/>
    <property type="project" value="TreeGrafter"/>
</dbReference>
<dbReference type="CDD" id="cd12797">
    <property type="entry name" value="M23_peptidase"/>
    <property type="match status" value="1"/>
</dbReference>
<dbReference type="SUPFAM" id="SSF51261">
    <property type="entry name" value="Duplicated hybrid motif"/>
    <property type="match status" value="1"/>
</dbReference>
<gene>
    <name evidence="3" type="ordered locus">RHA1_ro06253</name>
</gene>
<dbReference type="RefSeq" id="WP_011598210.1">
    <property type="nucleotide sequence ID" value="NC_008268.1"/>
</dbReference>
<organism evidence="3 4">
    <name type="scientific">Rhodococcus jostii (strain RHA1)</name>
    <dbReference type="NCBI Taxonomy" id="101510"/>
    <lineage>
        <taxon>Bacteria</taxon>
        <taxon>Bacillati</taxon>
        <taxon>Actinomycetota</taxon>
        <taxon>Actinomycetes</taxon>
        <taxon>Mycobacteriales</taxon>
        <taxon>Nocardiaceae</taxon>
        <taxon>Rhodococcus</taxon>
    </lineage>
</organism>
<dbReference type="Gene3D" id="2.70.70.10">
    <property type="entry name" value="Glucose Permease (Domain IIA)"/>
    <property type="match status" value="1"/>
</dbReference>
<dbReference type="PATRIC" id="fig|101510.16.peg.6301"/>
<dbReference type="EMBL" id="CP000431">
    <property type="protein sequence ID" value="ABG98030.1"/>
    <property type="molecule type" value="Genomic_DNA"/>
</dbReference>